<dbReference type="FunFam" id="1.10.10.10:FF:000001">
    <property type="entry name" value="LysR family transcriptional regulator"/>
    <property type="match status" value="1"/>
</dbReference>
<evidence type="ECO:0000256" key="2">
    <source>
        <dbReference type="ARBA" id="ARBA00023015"/>
    </source>
</evidence>
<dbReference type="InterPro" id="IPR036390">
    <property type="entry name" value="WH_DNA-bd_sf"/>
</dbReference>
<dbReference type="PRINTS" id="PR00039">
    <property type="entry name" value="HTHLYSR"/>
</dbReference>
<sequence length="336" mass="37015">MKLQQLRFLNAVVDHGLNITAAAEHLYTSQPGISKQIRLLEDELGMTLFVRRGKRLDALTPAGREVVTRAGRVLREVESIKGLADELRGQDQGQLSLATTQTQARYVLPSILSEFRQQHPATTVALHQGTSEQIARMLNDRTAEFAMATGAAKLFPGIVRLPVHRWNRVVVVPRTHPLAESDQALSLETLARLPLVTYLFSDRPDSSLMSAFATRGLTPSIAFTARDSDVIKACVRNGLGVGILAGMALEPGHDDDLIALPAQHLLPTLTTWIGWRQDQLLRSYHEAFLRLLMPDLPAALIDDAIRGRPVPELDELTQEHSLPLRNGQGNGHEGRA</sequence>
<dbReference type="STRING" id="1579979.WM2015_1789"/>
<dbReference type="AlphaFoldDB" id="A0A0K0XWZ7"/>
<name>A0A0K0XWZ7_9GAMM</name>
<dbReference type="InterPro" id="IPR000847">
    <property type="entry name" value="LysR_HTH_N"/>
</dbReference>
<dbReference type="Proteomes" id="UP000066624">
    <property type="component" value="Chromosome"/>
</dbReference>
<proteinExistence type="inferred from homology"/>
<dbReference type="RefSeq" id="WP_049725739.1">
    <property type="nucleotide sequence ID" value="NZ_CP012154.1"/>
</dbReference>
<dbReference type="PROSITE" id="PS50931">
    <property type="entry name" value="HTH_LYSR"/>
    <property type="match status" value="1"/>
</dbReference>
<dbReference type="Pfam" id="PF03466">
    <property type="entry name" value="LysR_substrate"/>
    <property type="match status" value="1"/>
</dbReference>
<keyword evidence="3" id="KW-0238">DNA-binding</keyword>
<dbReference type="PANTHER" id="PTHR30126:SF6">
    <property type="entry name" value="HTH-TYPE TRANSCRIPTIONAL REGULATOR CYSB-RELATED"/>
    <property type="match status" value="1"/>
</dbReference>
<comment type="similarity">
    <text evidence="1">Belongs to the LysR transcriptional regulatory family.</text>
</comment>
<dbReference type="PANTHER" id="PTHR30126">
    <property type="entry name" value="HTH-TYPE TRANSCRIPTIONAL REGULATOR"/>
    <property type="match status" value="1"/>
</dbReference>
<keyword evidence="2" id="KW-0805">Transcription regulation</keyword>
<dbReference type="GO" id="GO:0000976">
    <property type="term" value="F:transcription cis-regulatory region binding"/>
    <property type="evidence" value="ECO:0007669"/>
    <property type="project" value="TreeGrafter"/>
</dbReference>
<dbReference type="SUPFAM" id="SSF53850">
    <property type="entry name" value="Periplasmic binding protein-like II"/>
    <property type="match status" value="1"/>
</dbReference>
<dbReference type="EMBL" id="CP012154">
    <property type="protein sequence ID" value="AKS42156.1"/>
    <property type="molecule type" value="Genomic_DNA"/>
</dbReference>
<organism evidence="5 6">
    <name type="scientific">Wenzhouxiangella marina</name>
    <dbReference type="NCBI Taxonomy" id="1579979"/>
    <lineage>
        <taxon>Bacteria</taxon>
        <taxon>Pseudomonadati</taxon>
        <taxon>Pseudomonadota</taxon>
        <taxon>Gammaproteobacteria</taxon>
        <taxon>Chromatiales</taxon>
        <taxon>Wenzhouxiangellaceae</taxon>
        <taxon>Wenzhouxiangella</taxon>
    </lineage>
</organism>
<dbReference type="Gene3D" id="1.10.10.10">
    <property type="entry name" value="Winged helix-like DNA-binding domain superfamily/Winged helix DNA-binding domain"/>
    <property type="match status" value="1"/>
</dbReference>
<dbReference type="OrthoDB" id="5297026at2"/>
<dbReference type="InterPro" id="IPR036388">
    <property type="entry name" value="WH-like_DNA-bd_sf"/>
</dbReference>
<dbReference type="InterPro" id="IPR005119">
    <property type="entry name" value="LysR_subst-bd"/>
</dbReference>
<accession>A0A0K0XWZ7</accession>
<dbReference type="Gene3D" id="3.40.190.10">
    <property type="entry name" value="Periplasmic binding protein-like II"/>
    <property type="match status" value="2"/>
</dbReference>
<reference evidence="5 6" key="1">
    <citation type="submission" date="2015-07" db="EMBL/GenBank/DDBJ databases">
        <authorList>
            <person name="Noorani M."/>
        </authorList>
    </citation>
    <scope>NUCLEOTIDE SEQUENCE [LARGE SCALE GENOMIC DNA]</scope>
    <source>
        <strain evidence="5 6">KCTC 42284</strain>
    </source>
</reference>
<dbReference type="SUPFAM" id="SSF46785">
    <property type="entry name" value="Winged helix' DNA-binding domain"/>
    <property type="match status" value="1"/>
</dbReference>
<dbReference type="GO" id="GO:0019344">
    <property type="term" value="P:cysteine biosynthetic process"/>
    <property type="evidence" value="ECO:0007669"/>
    <property type="project" value="TreeGrafter"/>
</dbReference>
<keyword evidence="6" id="KW-1185">Reference proteome</keyword>
<evidence type="ECO:0000256" key="4">
    <source>
        <dbReference type="ARBA" id="ARBA00023163"/>
    </source>
</evidence>
<dbReference type="KEGG" id="wma:WM2015_1789"/>
<keyword evidence="4" id="KW-0804">Transcription</keyword>
<gene>
    <name evidence="5" type="ORF">WM2015_1789</name>
</gene>
<dbReference type="Pfam" id="PF00126">
    <property type="entry name" value="HTH_1"/>
    <property type="match status" value="1"/>
</dbReference>
<evidence type="ECO:0000313" key="5">
    <source>
        <dbReference type="EMBL" id="AKS42156.1"/>
    </source>
</evidence>
<evidence type="ECO:0000256" key="1">
    <source>
        <dbReference type="ARBA" id="ARBA00009437"/>
    </source>
</evidence>
<evidence type="ECO:0000313" key="6">
    <source>
        <dbReference type="Proteomes" id="UP000066624"/>
    </source>
</evidence>
<evidence type="ECO:0000256" key="3">
    <source>
        <dbReference type="ARBA" id="ARBA00023125"/>
    </source>
</evidence>
<protein>
    <submittedName>
        <fullName evidence="5">Transcriptional regulator CysB</fullName>
    </submittedName>
</protein>
<dbReference type="GO" id="GO:0003700">
    <property type="term" value="F:DNA-binding transcription factor activity"/>
    <property type="evidence" value="ECO:0007669"/>
    <property type="project" value="InterPro"/>
</dbReference>